<proteinExistence type="inferred from homology"/>
<keyword evidence="12" id="KW-1185">Reference proteome</keyword>
<gene>
    <name evidence="13" type="primary">LOC115626284</name>
</gene>
<sequence>MDDVDFPPPPPPLLPHVELLSSNKKTPFVELYLTSFASACSAEMVGYPFDVCKTRMQIQGEAASKSGQAVKYRGMLATGLGIIKEEGLLKLYGGLSAMALRHFVFSGLKMAFYDFFRNSLLIYDKDGKPQLTFLRGSFCGVMGGACANVISSPTDLIKVQMQMEGKRRLLGEPPRIHNVFQAVTSIYKAGGVVGLWKGTVPNTWRAALVTLGDVSFYDLSKRTIMDTFDVADNRVVQFVGAMIAGFAGAALSTPADVVKSRIMNQPTDEKGRGLHYKGTLDCFNKLVKQEGFLAMYKGFVPYWLRVGPWTMVFWTTFEQIRRFRGDEGY</sequence>
<evidence type="ECO:0000256" key="6">
    <source>
        <dbReference type="ARBA" id="ARBA00022792"/>
    </source>
</evidence>
<evidence type="ECO:0000256" key="8">
    <source>
        <dbReference type="ARBA" id="ARBA00023128"/>
    </source>
</evidence>
<dbReference type="InterPro" id="IPR018108">
    <property type="entry name" value="MCP_transmembrane"/>
</dbReference>
<dbReference type="InterPro" id="IPR023395">
    <property type="entry name" value="MCP_dom_sf"/>
</dbReference>
<keyword evidence="8" id="KW-0496">Mitochondrion</keyword>
<evidence type="ECO:0000313" key="13">
    <source>
        <dbReference type="RefSeq" id="XP_030377469.1"/>
    </source>
</evidence>
<evidence type="ECO:0000256" key="11">
    <source>
        <dbReference type="RuleBase" id="RU000488"/>
    </source>
</evidence>
<evidence type="ECO:0000313" key="12">
    <source>
        <dbReference type="Proteomes" id="UP000504634"/>
    </source>
</evidence>
<comment type="similarity">
    <text evidence="2 11">Belongs to the mitochondrial carrier (TC 2.A.29) family.</text>
</comment>
<keyword evidence="5" id="KW-0677">Repeat</keyword>
<dbReference type="PRINTS" id="PR00784">
    <property type="entry name" value="MTUNCOUPLING"/>
</dbReference>
<protein>
    <submittedName>
        <fullName evidence="13">Mitochondrial uncoupling protein 4</fullName>
    </submittedName>
</protein>
<dbReference type="PROSITE" id="PS50920">
    <property type="entry name" value="SOLCAR"/>
    <property type="match status" value="3"/>
</dbReference>
<dbReference type="PANTHER" id="PTHR45618">
    <property type="entry name" value="MITOCHONDRIAL DICARBOXYLATE CARRIER-RELATED"/>
    <property type="match status" value="1"/>
</dbReference>
<comment type="subcellular location">
    <subcellularLocation>
        <location evidence="1">Mitochondrion inner membrane</location>
        <topology evidence="1">Multi-pass membrane protein</topology>
    </subcellularLocation>
</comment>
<keyword evidence="6" id="KW-0999">Mitochondrion inner membrane</keyword>
<dbReference type="FunFam" id="1.50.40.10:FF:000062">
    <property type="entry name" value="mitochondrial uncoupling protein 3"/>
    <property type="match status" value="1"/>
</dbReference>
<accession>A0A6J2TN54</accession>
<dbReference type="GeneID" id="115626284"/>
<evidence type="ECO:0000256" key="10">
    <source>
        <dbReference type="PROSITE-ProRule" id="PRU00282"/>
    </source>
</evidence>
<dbReference type="Gene3D" id="1.50.40.10">
    <property type="entry name" value="Mitochondrial carrier domain"/>
    <property type="match status" value="1"/>
</dbReference>
<dbReference type="AlphaFoldDB" id="A0A6J2TN54"/>
<keyword evidence="3 11" id="KW-0813">Transport</keyword>
<feature type="repeat" description="Solcar" evidence="10">
    <location>
        <begin position="131"/>
        <end position="223"/>
    </location>
</feature>
<keyword evidence="9 10" id="KW-0472">Membrane</keyword>
<evidence type="ECO:0000256" key="5">
    <source>
        <dbReference type="ARBA" id="ARBA00022737"/>
    </source>
</evidence>
<evidence type="ECO:0000256" key="9">
    <source>
        <dbReference type="ARBA" id="ARBA00023136"/>
    </source>
</evidence>
<dbReference type="OrthoDB" id="756301at2759"/>
<dbReference type="Proteomes" id="UP000504634">
    <property type="component" value="Unplaced"/>
</dbReference>
<dbReference type="Pfam" id="PF00153">
    <property type="entry name" value="Mito_carr"/>
    <property type="match status" value="3"/>
</dbReference>
<organism evidence="12 13">
    <name type="scientific">Drosophila lebanonensis</name>
    <name type="common">Fruit fly</name>
    <name type="synonym">Scaptodrosophila lebanonensis</name>
    <dbReference type="NCBI Taxonomy" id="7225"/>
    <lineage>
        <taxon>Eukaryota</taxon>
        <taxon>Metazoa</taxon>
        <taxon>Ecdysozoa</taxon>
        <taxon>Arthropoda</taxon>
        <taxon>Hexapoda</taxon>
        <taxon>Insecta</taxon>
        <taxon>Pterygota</taxon>
        <taxon>Neoptera</taxon>
        <taxon>Endopterygota</taxon>
        <taxon>Diptera</taxon>
        <taxon>Brachycera</taxon>
        <taxon>Muscomorpha</taxon>
        <taxon>Ephydroidea</taxon>
        <taxon>Drosophilidae</taxon>
        <taxon>Scaptodrosophila</taxon>
    </lineage>
</organism>
<dbReference type="SUPFAM" id="SSF103506">
    <property type="entry name" value="Mitochondrial carrier"/>
    <property type="match status" value="1"/>
</dbReference>
<evidence type="ECO:0000256" key="3">
    <source>
        <dbReference type="ARBA" id="ARBA00022448"/>
    </source>
</evidence>
<dbReference type="GO" id="GO:0005743">
    <property type="term" value="C:mitochondrial inner membrane"/>
    <property type="evidence" value="ECO:0007669"/>
    <property type="project" value="UniProtKB-SubCell"/>
</dbReference>
<dbReference type="InterPro" id="IPR002067">
    <property type="entry name" value="MCP"/>
</dbReference>
<evidence type="ECO:0000256" key="4">
    <source>
        <dbReference type="ARBA" id="ARBA00022692"/>
    </source>
</evidence>
<dbReference type="RefSeq" id="XP_030377469.1">
    <property type="nucleotide sequence ID" value="XM_030521609.1"/>
</dbReference>
<dbReference type="CTD" id="33833"/>
<keyword evidence="4 10" id="KW-0812">Transmembrane</keyword>
<name>A0A6J2TN54_DROLE</name>
<evidence type="ECO:0000256" key="2">
    <source>
        <dbReference type="ARBA" id="ARBA00006375"/>
    </source>
</evidence>
<dbReference type="GO" id="GO:0055085">
    <property type="term" value="P:transmembrane transport"/>
    <property type="evidence" value="ECO:0007669"/>
    <property type="project" value="InterPro"/>
</dbReference>
<reference evidence="13" key="1">
    <citation type="submission" date="2025-08" db="UniProtKB">
        <authorList>
            <consortium name="RefSeq"/>
        </authorList>
    </citation>
    <scope>IDENTIFICATION</scope>
    <source>
        <strain evidence="13">11010-0011.00</strain>
        <tissue evidence="13">Whole body</tissue>
    </source>
</reference>
<feature type="repeat" description="Solcar" evidence="10">
    <location>
        <begin position="30"/>
        <end position="119"/>
    </location>
</feature>
<evidence type="ECO:0000256" key="7">
    <source>
        <dbReference type="ARBA" id="ARBA00022989"/>
    </source>
</evidence>
<dbReference type="InterPro" id="IPR050391">
    <property type="entry name" value="Mito_Metabolite_Transporter"/>
</dbReference>
<keyword evidence="7" id="KW-1133">Transmembrane helix</keyword>
<evidence type="ECO:0000256" key="1">
    <source>
        <dbReference type="ARBA" id="ARBA00004448"/>
    </source>
</evidence>
<feature type="repeat" description="Solcar" evidence="10">
    <location>
        <begin position="232"/>
        <end position="323"/>
    </location>
</feature>